<evidence type="ECO:0000313" key="2">
    <source>
        <dbReference type="Proteomes" id="UP000293172"/>
    </source>
</evidence>
<reference evidence="1 2" key="1">
    <citation type="submission" date="2018-06" db="EMBL/GenBank/DDBJ databases">
        <title>Three novel Pseudomonas species isolated from symptomatic oak.</title>
        <authorList>
            <person name="Bueno-Gonzalez V."/>
            <person name="Brady C."/>
        </authorList>
    </citation>
    <scope>NUCLEOTIDE SEQUENCE [LARGE SCALE GENOMIC DNA]</scope>
    <source>
        <strain evidence="1 2">P6B</strain>
    </source>
</reference>
<comment type="caution">
    <text evidence="1">The sequence shown here is derived from an EMBL/GenBank/DDBJ whole genome shotgun (WGS) entry which is preliminary data.</text>
</comment>
<dbReference type="Proteomes" id="UP000293172">
    <property type="component" value="Unassembled WGS sequence"/>
</dbReference>
<proteinExistence type="predicted"/>
<gene>
    <name evidence="1" type="ORF">DNK44_01000</name>
</gene>
<dbReference type="AlphaFoldDB" id="A0A4Q9RA66"/>
<evidence type="ECO:0000313" key="1">
    <source>
        <dbReference type="EMBL" id="TBU97591.1"/>
    </source>
</evidence>
<organism evidence="1 2">
    <name type="scientific">Phytopseudomonas dryadis</name>
    <dbReference type="NCBI Taxonomy" id="2487520"/>
    <lineage>
        <taxon>Bacteria</taxon>
        <taxon>Pseudomonadati</taxon>
        <taxon>Pseudomonadota</taxon>
        <taxon>Gammaproteobacteria</taxon>
        <taxon>Pseudomonadales</taxon>
        <taxon>Pseudomonadaceae</taxon>
        <taxon>Phytopseudomonas</taxon>
    </lineage>
</organism>
<sequence>MFMTLRAGADAQLLVSGVAWVEHRDTQGIFPGVAALDPGYEAKQIQKRRSGRAAFSLQPLHHAAT</sequence>
<accession>A0A4Q9RA66</accession>
<name>A0A4Q9RA66_9GAMM</name>
<protein>
    <submittedName>
        <fullName evidence="1">Uncharacterized protein</fullName>
    </submittedName>
</protein>
<dbReference type="EMBL" id="QJUL01000001">
    <property type="protein sequence ID" value="TBU97591.1"/>
    <property type="molecule type" value="Genomic_DNA"/>
</dbReference>